<keyword evidence="1" id="KW-0472">Membrane</keyword>
<evidence type="ECO:0000313" key="3">
    <source>
        <dbReference type="Proteomes" id="UP000280307"/>
    </source>
</evidence>
<organism evidence="2 3">
    <name type="scientific">Candidatus Viridilinea halotolerans</name>
    <dbReference type="NCBI Taxonomy" id="2491704"/>
    <lineage>
        <taxon>Bacteria</taxon>
        <taxon>Bacillati</taxon>
        <taxon>Chloroflexota</taxon>
        <taxon>Chloroflexia</taxon>
        <taxon>Chloroflexales</taxon>
        <taxon>Chloroflexineae</taxon>
        <taxon>Oscillochloridaceae</taxon>
        <taxon>Candidatus Viridilinea</taxon>
    </lineage>
</organism>
<name>A0A426U7T0_9CHLR</name>
<dbReference type="Proteomes" id="UP000280307">
    <property type="component" value="Unassembled WGS sequence"/>
</dbReference>
<accession>A0A426U7T0</accession>
<feature type="transmembrane region" description="Helical" evidence="1">
    <location>
        <begin position="6"/>
        <end position="27"/>
    </location>
</feature>
<keyword evidence="1" id="KW-1133">Transmembrane helix</keyword>
<evidence type="ECO:0000256" key="1">
    <source>
        <dbReference type="SAM" id="Phobius"/>
    </source>
</evidence>
<reference evidence="2 3" key="1">
    <citation type="submission" date="2018-12" db="EMBL/GenBank/DDBJ databases">
        <title>Genome Sequence of Candidatus Viridilinea halotolerans isolated from saline sulfide-rich spring.</title>
        <authorList>
            <person name="Grouzdev D.S."/>
            <person name="Burganskaya E.I."/>
            <person name="Krutkina M.S."/>
            <person name="Sukhacheva M.V."/>
            <person name="Gorlenko V.M."/>
        </authorList>
    </citation>
    <scope>NUCLEOTIDE SEQUENCE [LARGE SCALE GENOMIC DNA]</scope>
    <source>
        <strain evidence="2">Chok-6</strain>
    </source>
</reference>
<evidence type="ECO:0000313" key="2">
    <source>
        <dbReference type="EMBL" id="RRR76163.1"/>
    </source>
</evidence>
<feature type="non-terminal residue" evidence="2">
    <location>
        <position position="118"/>
    </location>
</feature>
<protein>
    <submittedName>
        <fullName evidence="2">Uncharacterized protein</fullName>
    </submittedName>
</protein>
<sequence length="118" mass="12881">MSMLPNITTILAILITLGIGGISWLAWRRPAIVAGDRVWVYRYTRPHERGPAGTPQRRSGRVAAGVVCHVGLRGVVIRTGDQMQFISFRAGRFERAADGIVMIILVNPIGACATPEEE</sequence>
<dbReference type="AlphaFoldDB" id="A0A426U7T0"/>
<gene>
    <name evidence="2" type="ORF">EI684_03480</name>
</gene>
<proteinExistence type="predicted"/>
<dbReference type="EMBL" id="RSAS01000136">
    <property type="protein sequence ID" value="RRR76163.1"/>
    <property type="molecule type" value="Genomic_DNA"/>
</dbReference>
<keyword evidence="1" id="KW-0812">Transmembrane</keyword>
<comment type="caution">
    <text evidence="2">The sequence shown here is derived from an EMBL/GenBank/DDBJ whole genome shotgun (WGS) entry which is preliminary data.</text>
</comment>